<evidence type="ECO:0000313" key="6">
    <source>
        <dbReference type="EMBL" id="CAF1338771.1"/>
    </source>
</evidence>
<protein>
    <recommendedName>
        <fullName evidence="5">TRPM-like domain-containing protein</fullName>
    </recommendedName>
</protein>
<accession>A0A8S2F4A9</accession>
<evidence type="ECO:0000313" key="7">
    <source>
        <dbReference type="EMBL" id="CAF4150004.1"/>
    </source>
</evidence>
<dbReference type="PANTHER" id="PTHR13800:SF41">
    <property type="entry name" value="PROTEIN CED-11"/>
    <property type="match status" value="1"/>
</dbReference>
<reference evidence="6" key="1">
    <citation type="submission" date="2021-02" db="EMBL/GenBank/DDBJ databases">
        <authorList>
            <person name="Nowell W R."/>
        </authorList>
    </citation>
    <scope>NUCLEOTIDE SEQUENCE</scope>
</reference>
<evidence type="ECO:0000256" key="3">
    <source>
        <dbReference type="ARBA" id="ARBA00022989"/>
    </source>
</evidence>
<dbReference type="EMBL" id="CAJOBA010043480">
    <property type="protein sequence ID" value="CAF4150004.1"/>
    <property type="molecule type" value="Genomic_DNA"/>
</dbReference>
<comment type="caution">
    <text evidence="6">The sequence shown here is derived from an EMBL/GenBank/DDBJ whole genome shotgun (WGS) entry which is preliminary data.</text>
</comment>
<dbReference type="Proteomes" id="UP000682733">
    <property type="component" value="Unassembled WGS sequence"/>
</dbReference>
<dbReference type="GO" id="GO:0030001">
    <property type="term" value="P:metal ion transport"/>
    <property type="evidence" value="ECO:0007669"/>
    <property type="project" value="TreeGrafter"/>
</dbReference>
<gene>
    <name evidence="6" type="ORF">OVA965_LOCUS30240</name>
    <name evidence="7" type="ORF">TMI583_LOCUS31038</name>
</gene>
<dbReference type="Proteomes" id="UP000677228">
    <property type="component" value="Unassembled WGS sequence"/>
</dbReference>
<dbReference type="EMBL" id="CAJNOK010021855">
    <property type="protein sequence ID" value="CAF1338771.1"/>
    <property type="molecule type" value="Genomic_DNA"/>
</dbReference>
<dbReference type="Pfam" id="PF25508">
    <property type="entry name" value="TRPM2"/>
    <property type="match status" value="1"/>
</dbReference>
<feature type="domain" description="TRPM-like" evidence="5">
    <location>
        <begin position="2"/>
        <end position="231"/>
    </location>
</feature>
<dbReference type="GO" id="GO:0005886">
    <property type="term" value="C:plasma membrane"/>
    <property type="evidence" value="ECO:0007669"/>
    <property type="project" value="TreeGrafter"/>
</dbReference>
<dbReference type="InterPro" id="IPR057366">
    <property type="entry name" value="TRPM-like"/>
</dbReference>
<dbReference type="PANTHER" id="PTHR13800">
    <property type="entry name" value="TRANSIENT RECEPTOR POTENTIAL CATION CHANNEL, SUBFAMILY M, MEMBER 6"/>
    <property type="match status" value="1"/>
</dbReference>
<evidence type="ECO:0000256" key="4">
    <source>
        <dbReference type="ARBA" id="ARBA00023136"/>
    </source>
</evidence>
<proteinExistence type="predicted"/>
<sequence length="303" mass="35417">MNRPAFTDYFLKFSYELPDLCRTLTIHKLYNCVIGNLHEVTNRLVSLLNPKREIPTRRNDLNEKYSKWIGPFMQSIDNSDETTYSILVPCNINVNEQFACLLEPTKFLYPMKESKNGQQEILRDLLLWSLFMYRLDLAKVFILHLKSRICAALIASKILKMFSKKTTIDLQLREQLSRESDEFDLIATKFINSCYEYKEDLACELLLRPVPLFGNVTCTQIAIANENKLFLQTSCFDRTLNRIWYDKLSLTNRSILSKPGVLISELTFGLTVSVPKLIRFVYIQDNLEENREAEYVKLYDNLS</sequence>
<keyword evidence="3" id="KW-1133">Transmembrane helix</keyword>
<dbReference type="InterPro" id="IPR050927">
    <property type="entry name" value="TRPM"/>
</dbReference>
<evidence type="ECO:0000313" key="8">
    <source>
        <dbReference type="Proteomes" id="UP000677228"/>
    </source>
</evidence>
<evidence type="ECO:0000256" key="1">
    <source>
        <dbReference type="ARBA" id="ARBA00004141"/>
    </source>
</evidence>
<keyword evidence="4" id="KW-0472">Membrane</keyword>
<dbReference type="AlphaFoldDB" id="A0A8S2F4A9"/>
<evidence type="ECO:0000256" key="2">
    <source>
        <dbReference type="ARBA" id="ARBA00022692"/>
    </source>
</evidence>
<name>A0A8S2F4A9_9BILA</name>
<keyword evidence="2" id="KW-0812">Transmembrane</keyword>
<evidence type="ECO:0000259" key="5">
    <source>
        <dbReference type="Pfam" id="PF25508"/>
    </source>
</evidence>
<dbReference type="GO" id="GO:0005261">
    <property type="term" value="F:monoatomic cation channel activity"/>
    <property type="evidence" value="ECO:0007669"/>
    <property type="project" value="TreeGrafter"/>
</dbReference>
<comment type="subcellular location">
    <subcellularLocation>
        <location evidence="1">Membrane</location>
        <topology evidence="1">Multi-pass membrane protein</topology>
    </subcellularLocation>
</comment>
<organism evidence="6 8">
    <name type="scientific">Didymodactylos carnosus</name>
    <dbReference type="NCBI Taxonomy" id="1234261"/>
    <lineage>
        <taxon>Eukaryota</taxon>
        <taxon>Metazoa</taxon>
        <taxon>Spiralia</taxon>
        <taxon>Gnathifera</taxon>
        <taxon>Rotifera</taxon>
        <taxon>Eurotatoria</taxon>
        <taxon>Bdelloidea</taxon>
        <taxon>Philodinida</taxon>
        <taxon>Philodinidae</taxon>
        <taxon>Didymodactylos</taxon>
    </lineage>
</organism>